<sequence>MRYALAFAVMLAAVPAVAGPWAQHPDLSRPQVPMADNPDEGPSGDRFAKGYFERLDRLGFACDATDTAGRHVTIDCRNGRGNTIAYRGQFVGAGYLQIQSATVDGRPLSKTALVNHQTSVWNGELRSAPR</sequence>
<evidence type="ECO:0000256" key="1">
    <source>
        <dbReference type="SAM" id="SignalP"/>
    </source>
</evidence>
<dbReference type="EMBL" id="JBEPNW010000002">
    <property type="protein sequence ID" value="MET3865472.1"/>
    <property type="molecule type" value="Genomic_DNA"/>
</dbReference>
<gene>
    <name evidence="2" type="ORF">ABIC20_002781</name>
</gene>
<feature type="signal peptide" evidence="1">
    <location>
        <begin position="1"/>
        <end position="18"/>
    </location>
</feature>
<organism evidence="2 3">
    <name type="scientific">Methylobacterium radiotolerans</name>
    <dbReference type="NCBI Taxonomy" id="31998"/>
    <lineage>
        <taxon>Bacteria</taxon>
        <taxon>Pseudomonadati</taxon>
        <taxon>Pseudomonadota</taxon>
        <taxon>Alphaproteobacteria</taxon>
        <taxon>Hyphomicrobiales</taxon>
        <taxon>Methylobacteriaceae</taxon>
        <taxon>Methylobacterium</taxon>
    </lineage>
</organism>
<comment type="caution">
    <text evidence="2">The sequence shown here is derived from an EMBL/GenBank/DDBJ whole genome shotgun (WGS) entry which is preliminary data.</text>
</comment>
<dbReference type="Proteomes" id="UP001549119">
    <property type="component" value="Unassembled WGS sequence"/>
</dbReference>
<reference evidence="2 3" key="1">
    <citation type="submission" date="2024-06" db="EMBL/GenBank/DDBJ databases">
        <title>Genomics of switchgrass bacterial isolates.</title>
        <authorList>
            <person name="Shade A."/>
        </authorList>
    </citation>
    <scope>NUCLEOTIDE SEQUENCE [LARGE SCALE GENOMIC DNA]</scope>
    <source>
        <strain evidence="2 3">PvP084</strain>
    </source>
</reference>
<keyword evidence="1" id="KW-0732">Signal</keyword>
<keyword evidence="3" id="KW-1185">Reference proteome</keyword>
<accession>A0ABV2NG55</accession>
<proteinExistence type="predicted"/>
<evidence type="ECO:0000313" key="3">
    <source>
        <dbReference type="Proteomes" id="UP001549119"/>
    </source>
</evidence>
<name>A0ABV2NG55_9HYPH</name>
<protein>
    <submittedName>
        <fullName evidence="2">Uncharacterized protein</fullName>
    </submittedName>
</protein>
<feature type="chain" id="PRO_5046475208" evidence="1">
    <location>
        <begin position="19"/>
        <end position="130"/>
    </location>
</feature>
<dbReference type="RefSeq" id="WP_209650866.1">
    <property type="nucleotide sequence ID" value="NZ_JBEPNV010000001.1"/>
</dbReference>
<evidence type="ECO:0000313" key="2">
    <source>
        <dbReference type="EMBL" id="MET3865472.1"/>
    </source>
</evidence>